<gene>
    <name evidence="1" type="primary">63</name>
    <name evidence="1" type="ORF">SEA_GARDENSTATE_63</name>
</gene>
<proteinExistence type="predicted"/>
<protein>
    <submittedName>
        <fullName evidence="1">Uncharacterized protein</fullName>
    </submittedName>
</protein>
<evidence type="ECO:0000313" key="1">
    <source>
        <dbReference type="EMBL" id="QOI66975.1"/>
    </source>
</evidence>
<evidence type="ECO:0000313" key="2">
    <source>
        <dbReference type="Proteomes" id="UP000593999"/>
    </source>
</evidence>
<reference evidence="1 2" key="1">
    <citation type="submission" date="2020-08" db="EMBL/GenBank/DDBJ databases">
        <authorList>
            <person name="Onisko P.M."/>
            <person name="Abbud L.A."/>
            <person name="Collins-Miller C."/>
            <person name="Crosslin K."/>
            <person name="Dasari S."/>
            <person name="Friend S.M."/>
            <person name="Gaykema M.A."/>
            <person name="Lambert A.M."/>
            <person name="Moran E.R."/>
            <person name="Watts A.R."/>
            <person name="Zirkle L.M."/>
            <person name="Bauer P.J."/>
            <person name="Temple L."/>
            <person name="Washington J.M."/>
            <person name="Garlena R.A."/>
            <person name="Russell D.A."/>
            <person name="Pope W.H."/>
            <person name="Jacobs-Sera D."/>
            <person name="Hatfull G.F."/>
        </authorList>
    </citation>
    <scope>NUCLEOTIDE SEQUENCE [LARGE SCALE GENOMIC DNA]</scope>
</reference>
<keyword evidence="2" id="KW-1185">Reference proteome</keyword>
<organism evidence="1 2">
    <name type="scientific">Microbacterium phage GardenState</name>
    <dbReference type="NCBI Taxonomy" id="2776841"/>
    <lineage>
        <taxon>Viruses</taxon>
        <taxon>Duplodnaviria</taxon>
        <taxon>Heunggongvirae</taxon>
        <taxon>Uroviricota</taxon>
        <taxon>Caudoviricetes</taxon>
        <taxon>Casidaviridae</taxon>
        <taxon>Gardenstatevirus</taxon>
        <taxon>Gardenstatevirus gardenstate</taxon>
    </lineage>
</organism>
<accession>A0A7L8ZDU2</accession>
<dbReference type="Proteomes" id="UP000593999">
    <property type="component" value="Segment"/>
</dbReference>
<sequence>MTTDIATQAPTKIATRVKSNLDAFRGEAHLYHVTDGTHEAHVVVSGVFAYSGPETYIFPADEEGNVLDWMELPGSFQGDIDHERALRDAGFTINVGELVAA</sequence>
<name>A0A7L8ZDU2_9CAUD</name>
<dbReference type="EMBL" id="MT952845">
    <property type="protein sequence ID" value="QOI66975.1"/>
    <property type="molecule type" value="Genomic_DNA"/>
</dbReference>